<dbReference type="PANTHER" id="PTHR23427:SF2">
    <property type="entry name" value="SURFEIT LOCUS PROTEIN 1"/>
    <property type="match status" value="1"/>
</dbReference>
<evidence type="ECO:0000256" key="5">
    <source>
        <dbReference type="ARBA" id="ARBA00023136"/>
    </source>
</evidence>
<dbReference type="AlphaFoldDB" id="A0A2P1PVJ5"/>
<dbReference type="GO" id="GO:0005886">
    <property type="term" value="C:plasma membrane"/>
    <property type="evidence" value="ECO:0007669"/>
    <property type="project" value="UniProtKB-SubCell"/>
</dbReference>
<comment type="subcellular location">
    <subcellularLocation>
        <location evidence="6">Cell membrane</location>
        <topology evidence="6">Multi-pass membrane protein</topology>
    </subcellularLocation>
    <subcellularLocation>
        <location evidence="1">Membrane</location>
    </subcellularLocation>
</comment>
<keyword evidence="4 6" id="KW-1133">Transmembrane helix</keyword>
<evidence type="ECO:0000313" key="7">
    <source>
        <dbReference type="EMBL" id="AVP98868.1"/>
    </source>
</evidence>
<evidence type="ECO:0000256" key="6">
    <source>
        <dbReference type="RuleBase" id="RU363076"/>
    </source>
</evidence>
<proteinExistence type="inferred from homology"/>
<feature type="transmembrane region" description="Helical" evidence="6">
    <location>
        <begin position="42"/>
        <end position="61"/>
    </location>
</feature>
<reference evidence="7 8" key="2">
    <citation type="submission" date="2018-03" db="EMBL/GenBank/DDBJ databases">
        <authorList>
            <person name="Keele B.F."/>
        </authorList>
    </citation>
    <scope>NUCLEOTIDE SEQUENCE [LARGE SCALE GENOMIC DNA]</scope>
    <source>
        <strain evidence="7 8">D13</strain>
    </source>
</reference>
<comment type="similarity">
    <text evidence="2 6">Belongs to the SURF1 family.</text>
</comment>
<gene>
    <name evidence="7" type="ORF">C7S18_17535</name>
</gene>
<dbReference type="PROSITE" id="PS50895">
    <property type="entry name" value="SURF1"/>
    <property type="match status" value="1"/>
</dbReference>
<keyword evidence="8" id="KW-1185">Reference proteome</keyword>
<evidence type="ECO:0000313" key="8">
    <source>
        <dbReference type="Proteomes" id="UP000241074"/>
    </source>
</evidence>
<name>A0A2P1PVJ5_9GAMM</name>
<protein>
    <recommendedName>
        <fullName evidence="6">SURF1-like protein</fullName>
    </recommendedName>
</protein>
<evidence type="ECO:0000256" key="1">
    <source>
        <dbReference type="ARBA" id="ARBA00004370"/>
    </source>
</evidence>
<dbReference type="EMBL" id="CP027860">
    <property type="protein sequence ID" value="AVP98868.1"/>
    <property type="molecule type" value="Genomic_DNA"/>
</dbReference>
<dbReference type="InterPro" id="IPR045214">
    <property type="entry name" value="Surf1/Surf4"/>
</dbReference>
<keyword evidence="5 6" id="KW-0472">Membrane</keyword>
<keyword evidence="6" id="KW-1003">Cell membrane</keyword>
<dbReference type="PANTHER" id="PTHR23427">
    <property type="entry name" value="SURFEIT LOCUS PROTEIN"/>
    <property type="match status" value="1"/>
</dbReference>
<feature type="transmembrane region" description="Helical" evidence="6">
    <location>
        <begin position="240"/>
        <end position="258"/>
    </location>
</feature>
<dbReference type="OrthoDB" id="9789940at2"/>
<reference evidence="7 8" key="1">
    <citation type="submission" date="2018-03" db="EMBL/GenBank/DDBJ databases">
        <title>Ahniella affigens gen. nov., sp. nov., a gammaproteobacterium isolated from sandy soil near a stream.</title>
        <authorList>
            <person name="Ko Y."/>
            <person name="Kim J.-H."/>
        </authorList>
    </citation>
    <scope>NUCLEOTIDE SEQUENCE [LARGE SCALE GENOMIC DNA]</scope>
    <source>
        <strain evidence="7 8">D13</strain>
    </source>
</reference>
<accession>A0A2P1PVJ5</accession>
<dbReference type="Pfam" id="PF02104">
    <property type="entry name" value="SURF1"/>
    <property type="match status" value="1"/>
</dbReference>
<dbReference type="Proteomes" id="UP000241074">
    <property type="component" value="Chromosome"/>
</dbReference>
<sequence>MILIHTSAVPQYKAGPSFPAGPDGPAFQLTDPMLRKPALKSWLLLVVGLTIFLSAANWQYGRAQYKDQLAREFAAALAVRDAPTLDAALAAPLPGAYQTVHLRGQFDQAHLLLLDNQVQDGRVGVQVFAPLQTDTGRHVLVQLGWVAWPNREQPVAIPPIPANFDSVGILAPPPAPGVIADSVGQGPYPRVLMSVEPASVAETLGYSVLSQVFWPKADASSGFQRAWHPPGIGAERHRGYALQWFSFAIAAIILFLYLHRPSTRD</sequence>
<dbReference type="KEGG" id="xba:C7S18_17535"/>
<keyword evidence="3 6" id="KW-0812">Transmembrane</keyword>
<evidence type="ECO:0000256" key="3">
    <source>
        <dbReference type="ARBA" id="ARBA00022692"/>
    </source>
</evidence>
<dbReference type="InterPro" id="IPR002994">
    <property type="entry name" value="Surf1/Shy1"/>
</dbReference>
<evidence type="ECO:0000256" key="4">
    <source>
        <dbReference type="ARBA" id="ARBA00022989"/>
    </source>
</evidence>
<dbReference type="CDD" id="cd06662">
    <property type="entry name" value="SURF1"/>
    <property type="match status" value="1"/>
</dbReference>
<organism evidence="7 8">
    <name type="scientific">Ahniella affigens</name>
    <dbReference type="NCBI Taxonomy" id="2021234"/>
    <lineage>
        <taxon>Bacteria</taxon>
        <taxon>Pseudomonadati</taxon>
        <taxon>Pseudomonadota</taxon>
        <taxon>Gammaproteobacteria</taxon>
        <taxon>Lysobacterales</taxon>
        <taxon>Rhodanobacteraceae</taxon>
        <taxon>Ahniella</taxon>
    </lineage>
</organism>
<evidence type="ECO:0000256" key="2">
    <source>
        <dbReference type="ARBA" id="ARBA00007165"/>
    </source>
</evidence>